<evidence type="ECO:0000256" key="1">
    <source>
        <dbReference type="ARBA" id="ARBA00006611"/>
    </source>
</evidence>
<dbReference type="Gene3D" id="3.30.450.380">
    <property type="match status" value="1"/>
</dbReference>
<proteinExistence type="inferred from homology"/>
<sequence length="687" mass="76805">MTDQSRADVFVFTSFQGGIGKSSAAVRFARAFRQKTGRRGGLLEVNLFAPSYLVWHFDLLDRMKNNFLDFFIGDWANFDPADLEERFTEQDGLFLIPFTGTRDKESLTPRFSVNEGELVSAYDRLIAAFCKRGMFVVVDVSFALTPIPRFLVNRADLLYYLFASEAPSPQFAKVFAREYETQPHLWAKVHFLRNHVDPEAASHEVHLFDREYRLPIAGDPDGEGADEALDKVFAEIAEHASQAPAAATPGPGREVGPEPIQDHPLVKEYAANLRAEVVANLEKRFGLSDAELRKKVERYLDIAFERTPPPAVPGRNSRVELRKYLIDEILGLGPLEDFMRDDDVDEIMVNGPNKIFVDRNGKLVLTGRTFPSADHLKAVIDRILMPVGRTVNERTPYVDARLSDGSRVHAIIPPLSLVGPMLTIRKFAKIPYSMEDLIYRFKTLTPKVAEFLKLCVRLRRNLVVSGGASSGKTTLLNVLSNYIMADERVITIEDSAELRLTQENLGRLEARSQGLESKAQVTIRDLVRNSLRMRPDRIVVGECRGAEALDMLQAMNTGHDGSLTTLHANSSRDALSRLETMVLMAGVDLPLRAIREQIAGAVNIIVQTNRLADGSRKILEVVEVTGLEDTTIQTQTIYRFEKKWIGEDGTVVGEIAPTGIVPQFIKQMPGNLAEKVANLFTNEVRTP</sequence>
<dbReference type="Pfam" id="PF00437">
    <property type="entry name" value="T2SSE"/>
    <property type="match status" value="1"/>
</dbReference>
<gene>
    <name evidence="3" type="ORF">OZSIB_4231</name>
</gene>
<dbReference type="InterPro" id="IPR027417">
    <property type="entry name" value="P-loop_NTPase"/>
</dbReference>
<dbReference type="PANTHER" id="PTHR30486">
    <property type="entry name" value="TWITCHING MOTILITY PROTEIN PILT"/>
    <property type="match status" value="1"/>
</dbReference>
<comment type="similarity">
    <text evidence="1">Belongs to the GSP E family.</text>
</comment>
<evidence type="ECO:0000313" key="3">
    <source>
        <dbReference type="EMBL" id="RCK79477.1"/>
    </source>
</evidence>
<accession>A0A367ZNN4</accession>
<organism evidence="3 4">
    <name type="scientific">Candidatus Ozemobacter sibiricus</name>
    <dbReference type="NCBI Taxonomy" id="2268124"/>
    <lineage>
        <taxon>Bacteria</taxon>
        <taxon>Candidatus Ozemobacteria</taxon>
        <taxon>Candidatus Ozemobacterales</taxon>
        <taxon>Candidatus Ozemobacteraceae</taxon>
        <taxon>Candidatus Ozemobacter</taxon>
    </lineage>
</organism>
<dbReference type="InterPro" id="IPR001482">
    <property type="entry name" value="T2SS/T4SS_dom"/>
</dbReference>
<protein>
    <submittedName>
        <fullName evidence="3">Type II/IV secretion system ATP hydrolase TadA/VirB11/CpaF, TadA subfamily</fullName>
    </submittedName>
</protein>
<dbReference type="EMBL" id="QOQW01000012">
    <property type="protein sequence ID" value="RCK79477.1"/>
    <property type="molecule type" value="Genomic_DNA"/>
</dbReference>
<feature type="domain" description="Bacterial type II secretion system protein E" evidence="2">
    <location>
        <begin position="331"/>
        <end position="607"/>
    </location>
</feature>
<dbReference type="Proteomes" id="UP000252355">
    <property type="component" value="Unassembled WGS sequence"/>
</dbReference>
<dbReference type="CDD" id="cd01130">
    <property type="entry name" value="VirB11-like_ATPase"/>
    <property type="match status" value="1"/>
</dbReference>
<dbReference type="AlphaFoldDB" id="A0A367ZNN4"/>
<comment type="caution">
    <text evidence="3">The sequence shown here is derived from an EMBL/GenBank/DDBJ whole genome shotgun (WGS) entry which is preliminary data.</text>
</comment>
<dbReference type="SUPFAM" id="SSF52540">
    <property type="entry name" value="P-loop containing nucleoside triphosphate hydrolases"/>
    <property type="match status" value="2"/>
</dbReference>
<reference evidence="3 4" key="1">
    <citation type="submission" date="2018-05" db="EMBL/GenBank/DDBJ databases">
        <title>A metagenomic window into the 2 km-deep terrestrial subsurface aquifer revealed taxonomically and functionally diverse microbial community comprising novel uncultured bacterial lineages.</title>
        <authorList>
            <person name="Kadnikov V.V."/>
            <person name="Mardanov A.V."/>
            <person name="Beletsky A.V."/>
            <person name="Banks D."/>
            <person name="Pimenov N.V."/>
            <person name="Frank Y.A."/>
            <person name="Karnachuk O.V."/>
            <person name="Ravin N.V."/>
        </authorList>
    </citation>
    <scope>NUCLEOTIDE SEQUENCE [LARGE SCALE GENOMIC DNA]</scope>
    <source>
        <strain evidence="3">BY5</strain>
    </source>
</reference>
<keyword evidence="3" id="KW-0378">Hydrolase</keyword>
<dbReference type="GO" id="GO:0016887">
    <property type="term" value="F:ATP hydrolysis activity"/>
    <property type="evidence" value="ECO:0007669"/>
    <property type="project" value="InterPro"/>
</dbReference>
<dbReference type="PANTHER" id="PTHR30486:SF15">
    <property type="entry name" value="TYPE II_IV SECRETION SYSTEM ATPASE"/>
    <property type="match status" value="1"/>
</dbReference>
<dbReference type="InterPro" id="IPR050921">
    <property type="entry name" value="T4SS_GSP_E_ATPase"/>
</dbReference>
<dbReference type="Gene3D" id="3.40.50.300">
    <property type="entry name" value="P-loop containing nucleotide triphosphate hydrolases"/>
    <property type="match status" value="2"/>
</dbReference>
<name>A0A367ZNN4_9BACT</name>
<evidence type="ECO:0000259" key="2">
    <source>
        <dbReference type="Pfam" id="PF00437"/>
    </source>
</evidence>
<evidence type="ECO:0000313" key="4">
    <source>
        <dbReference type="Proteomes" id="UP000252355"/>
    </source>
</evidence>